<evidence type="ECO:0000256" key="4">
    <source>
        <dbReference type="ARBA" id="ARBA00023136"/>
    </source>
</evidence>
<keyword evidence="4 6" id="KW-0472">Membrane</keyword>
<dbReference type="InterPro" id="IPR051080">
    <property type="entry name" value="Nematode_rcpt-like_serp_alpha"/>
</dbReference>
<comment type="similarity">
    <text evidence="5">Belongs to the nematode receptor-like protein sra family.</text>
</comment>
<evidence type="ECO:0000256" key="5">
    <source>
        <dbReference type="ARBA" id="ARBA00037994"/>
    </source>
</evidence>
<proteinExistence type="inferred from homology"/>
<dbReference type="PANTHER" id="PTHR31357:SF5">
    <property type="entry name" value="SERPENTINE RECEPTOR CLASS ALPHA-1-RELATED"/>
    <property type="match status" value="1"/>
</dbReference>
<dbReference type="PANTHER" id="PTHR31357">
    <property type="entry name" value="SERPENTINE RECEPTOR CLASS ALPHA-10"/>
    <property type="match status" value="1"/>
</dbReference>
<keyword evidence="2 6" id="KW-0812">Transmembrane</keyword>
<evidence type="ECO:0000256" key="3">
    <source>
        <dbReference type="ARBA" id="ARBA00022989"/>
    </source>
</evidence>
<evidence type="ECO:0000256" key="1">
    <source>
        <dbReference type="ARBA" id="ARBA00004141"/>
    </source>
</evidence>
<dbReference type="GO" id="GO:0016020">
    <property type="term" value="C:membrane"/>
    <property type="evidence" value="ECO:0007669"/>
    <property type="project" value="UniProtKB-SubCell"/>
</dbReference>
<reference evidence="7" key="1">
    <citation type="submission" date="2012-09" db="EMBL/GenBank/DDBJ databases">
        <authorList>
            <person name="Martin A.A."/>
        </authorList>
    </citation>
    <scope>NUCLEOTIDE SEQUENCE</scope>
</reference>
<keyword evidence="7" id="KW-1185">Reference proteome</keyword>
<dbReference type="Proteomes" id="UP000035642">
    <property type="component" value="Unassembled WGS sequence"/>
</dbReference>
<accession>A0A0K0DMM7</accession>
<keyword evidence="3 6" id="KW-1133">Transmembrane helix</keyword>
<dbReference type="GO" id="GO:0004984">
    <property type="term" value="F:olfactory receptor activity"/>
    <property type="evidence" value="ECO:0007669"/>
    <property type="project" value="TreeGrafter"/>
</dbReference>
<evidence type="ECO:0000256" key="6">
    <source>
        <dbReference type="SAM" id="Phobius"/>
    </source>
</evidence>
<feature type="transmembrane region" description="Helical" evidence="6">
    <location>
        <begin position="93"/>
        <end position="118"/>
    </location>
</feature>
<evidence type="ECO:0000313" key="8">
    <source>
        <dbReference type="WBParaSite" id="ACAC_0001295501-mRNA-1"/>
    </source>
</evidence>
<feature type="transmembrane region" description="Helical" evidence="6">
    <location>
        <begin position="30"/>
        <end position="49"/>
    </location>
</feature>
<reference evidence="8" key="2">
    <citation type="submission" date="2017-02" db="UniProtKB">
        <authorList>
            <consortium name="WormBaseParasite"/>
        </authorList>
    </citation>
    <scope>IDENTIFICATION</scope>
</reference>
<feature type="transmembrane region" description="Helical" evidence="6">
    <location>
        <begin position="144"/>
        <end position="163"/>
    </location>
</feature>
<comment type="subcellular location">
    <subcellularLocation>
        <location evidence="1">Membrane</location>
        <topology evidence="1">Multi-pass membrane protein</topology>
    </subcellularLocation>
</comment>
<dbReference type="WBParaSite" id="ACAC_0001295501-mRNA-1">
    <property type="protein sequence ID" value="ACAC_0001295501-mRNA-1"/>
    <property type="gene ID" value="ACAC_0001295501"/>
</dbReference>
<feature type="transmembrane region" description="Helical" evidence="6">
    <location>
        <begin position="54"/>
        <end position="73"/>
    </location>
</feature>
<dbReference type="Pfam" id="PF10292">
    <property type="entry name" value="7TM_GPCR_Srab"/>
    <property type="match status" value="1"/>
</dbReference>
<sequence length="240" mass="27715">MSQFYNQIVMIDCEKAIAYIHFTSGHVVSFIHLVLSISAMMLILSIIIVNELHAFAYAIIQFLAAIVLCYSKMHKFAFDKLRIYCSSLTGETYFDVIVVHSALLAMLVITGLVFGLTFKLNTNLRKRISHNISQKYQATENLRVLRLFGPLLVLHFIGYPTYFGVSLLVQSIKNIVGNENFRLLYSILYFPCFYSVLSVVVLCYVADVMKRKKKVNAVFQRTSIHREDDIYFQNYITMWN</sequence>
<organism evidence="7 8">
    <name type="scientific">Angiostrongylus cantonensis</name>
    <name type="common">Rat lungworm</name>
    <dbReference type="NCBI Taxonomy" id="6313"/>
    <lineage>
        <taxon>Eukaryota</taxon>
        <taxon>Metazoa</taxon>
        <taxon>Ecdysozoa</taxon>
        <taxon>Nematoda</taxon>
        <taxon>Chromadorea</taxon>
        <taxon>Rhabditida</taxon>
        <taxon>Rhabditina</taxon>
        <taxon>Rhabditomorpha</taxon>
        <taxon>Strongyloidea</taxon>
        <taxon>Metastrongylidae</taxon>
        <taxon>Angiostrongylus</taxon>
    </lineage>
</organism>
<evidence type="ECO:0000256" key="2">
    <source>
        <dbReference type="ARBA" id="ARBA00022692"/>
    </source>
</evidence>
<dbReference type="AlphaFoldDB" id="A0A0K0DMM7"/>
<dbReference type="InterPro" id="IPR019408">
    <property type="entry name" value="7TM_GPCR_serpentine_rcpt_Srab"/>
</dbReference>
<feature type="transmembrane region" description="Helical" evidence="6">
    <location>
        <begin position="183"/>
        <end position="206"/>
    </location>
</feature>
<protein>
    <submittedName>
        <fullName evidence="8">G_PROTEIN_RECEP_F1_2 domain-containing protein</fullName>
    </submittedName>
</protein>
<name>A0A0K0DMM7_ANGCA</name>
<evidence type="ECO:0000313" key="7">
    <source>
        <dbReference type="Proteomes" id="UP000035642"/>
    </source>
</evidence>